<reference evidence="12" key="1">
    <citation type="submission" date="2015-12" db="EMBL/GenBank/DDBJ databases">
        <title>Complete genome sequences of two moderately thermophilic Paenibacillus species.</title>
        <authorList>
            <person name="Butler R.III."/>
            <person name="Wang J."/>
            <person name="Stark B.C."/>
            <person name="Pombert J.-F."/>
        </authorList>
    </citation>
    <scope>NUCLEOTIDE SEQUENCE [LARGE SCALE GENOMIC DNA]</scope>
    <source>
        <strain evidence="12">32O-Y</strain>
    </source>
</reference>
<evidence type="ECO:0000256" key="2">
    <source>
        <dbReference type="ARBA" id="ARBA00023002"/>
    </source>
</evidence>
<evidence type="ECO:0000313" key="12">
    <source>
        <dbReference type="Proteomes" id="UP000061660"/>
    </source>
</evidence>
<protein>
    <recommendedName>
        <fullName evidence="7">3-sulfolactaldehyde dehydrogenase</fullName>
        <ecNumber evidence="6">1.2.1.97</ecNumber>
    </recommendedName>
</protein>
<keyword evidence="12" id="KW-1185">Reference proteome</keyword>
<dbReference type="AlphaFoldDB" id="A0A0U2ULK8"/>
<feature type="domain" description="Aldehyde dehydrogenase" evidence="10">
    <location>
        <begin position="19"/>
        <end position="477"/>
    </location>
</feature>
<dbReference type="Proteomes" id="UP000061660">
    <property type="component" value="Chromosome"/>
</dbReference>
<organism evidence="11 12">
    <name type="scientific">Paenibacillus naphthalenovorans</name>
    <dbReference type="NCBI Taxonomy" id="162209"/>
    <lineage>
        <taxon>Bacteria</taxon>
        <taxon>Bacillati</taxon>
        <taxon>Bacillota</taxon>
        <taxon>Bacilli</taxon>
        <taxon>Bacillales</taxon>
        <taxon>Paenibacillaceae</taxon>
        <taxon>Paenibacillus</taxon>
    </lineage>
</organism>
<dbReference type="OrthoDB" id="20170at2"/>
<gene>
    <name evidence="11" type="ORF">IJ22_36420</name>
</gene>
<dbReference type="PANTHER" id="PTHR42986:SF1">
    <property type="entry name" value="BENZALDEHYDE DEHYDROGENASE YFMT"/>
    <property type="match status" value="1"/>
</dbReference>
<dbReference type="EMBL" id="CP013652">
    <property type="protein sequence ID" value="ALS23980.1"/>
    <property type="molecule type" value="Genomic_DNA"/>
</dbReference>
<comment type="catalytic activity">
    <reaction evidence="4">
        <text>(2S)-3-sulfolactaldehyde + NAD(+) + H2O = (2S)-3-sulfolactate + NADH + 2 H(+)</text>
        <dbReference type="Rhea" id="RHEA:47932"/>
        <dbReference type="ChEBI" id="CHEBI:15377"/>
        <dbReference type="ChEBI" id="CHEBI:15378"/>
        <dbReference type="ChEBI" id="CHEBI:57540"/>
        <dbReference type="ChEBI" id="CHEBI:57945"/>
        <dbReference type="ChEBI" id="CHEBI:61289"/>
        <dbReference type="ChEBI" id="CHEBI:90109"/>
        <dbReference type="EC" id="1.2.1.97"/>
    </reaction>
    <physiologicalReaction direction="left-to-right" evidence="4">
        <dbReference type="Rhea" id="RHEA:47933"/>
    </physiologicalReaction>
</comment>
<dbReference type="SUPFAM" id="SSF53720">
    <property type="entry name" value="ALDH-like"/>
    <property type="match status" value="1"/>
</dbReference>
<dbReference type="KEGG" id="pnp:IJ22_36420"/>
<feature type="active site" evidence="8">
    <location>
        <position position="256"/>
    </location>
</feature>
<dbReference type="InterPro" id="IPR016163">
    <property type="entry name" value="Ald_DH_C"/>
</dbReference>
<dbReference type="Gene3D" id="3.40.309.10">
    <property type="entry name" value="Aldehyde Dehydrogenase, Chain A, domain 2"/>
    <property type="match status" value="1"/>
</dbReference>
<dbReference type="EC" id="1.2.1.97" evidence="6"/>
<dbReference type="PROSITE" id="PS00687">
    <property type="entry name" value="ALDEHYDE_DEHYDR_GLU"/>
    <property type="match status" value="1"/>
</dbReference>
<evidence type="ECO:0000256" key="3">
    <source>
        <dbReference type="ARBA" id="ARBA00023027"/>
    </source>
</evidence>
<keyword evidence="2 9" id="KW-0560">Oxidoreductase</keyword>
<comment type="function">
    <text evidence="5">Part of the sulfo-TAL (or sulfo-SFT) pathway, a D-sulfoquinovose degradation pathway that produces sulfolactate (SL). Catalyzes the oxidation of 3-sulfolactaldehyde (SLA) to sulfolactate (SL).</text>
</comment>
<dbReference type="Pfam" id="PF00171">
    <property type="entry name" value="Aldedh"/>
    <property type="match status" value="1"/>
</dbReference>
<dbReference type="RefSeq" id="WP_062409772.1">
    <property type="nucleotide sequence ID" value="NZ_CP013652.1"/>
</dbReference>
<dbReference type="InterPro" id="IPR016161">
    <property type="entry name" value="Ald_DH/histidinol_DH"/>
</dbReference>
<keyword evidence="3" id="KW-0520">NAD</keyword>
<dbReference type="FunFam" id="3.40.605.10:FF:000007">
    <property type="entry name" value="NAD/NADP-dependent betaine aldehyde dehydrogenase"/>
    <property type="match status" value="1"/>
</dbReference>
<evidence type="ECO:0000259" key="10">
    <source>
        <dbReference type="Pfam" id="PF00171"/>
    </source>
</evidence>
<dbReference type="Gene3D" id="3.40.605.10">
    <property type="entry name" value="Aldehyde Dehydrogenase, Chain A, domain 1"/>
    <property type="match status" value="1"/>
</dbReference>
<proteinExistence type="inferred from homology"/>
<dbReference type="FunFam" id="3.40.309.10:FF:000009">
    <property type="entry name" value="Aldehyde dehydrogenase A"/>
    <property type="match status" value="1"/>
</dbReference>
<dbReference type="InterPro" id="IPR016162">
    <property type="entry name" value="Ald_DH_N"/>
</dbReference>
<evidence type="ECO:0000256" key="5">
    <source>
        <dbReference type="ARBA" id="ARBA00054572"/>
    </source>
</evidence>
<accession>A0A0U2ULK8</accession>
<evidence type="ECO:0000256" key="4">
    <source>
        <dbReference type="ARBA" id="ARBA00050326"/>
    </source>
</evidence>
<comment type="similarity">
    <text evidence="1 9">Belongs to the aldehyde dehydrogenase family.</text>
</comment>
<dbReference type="InterPro" id="IPR015590">
    <property type="entry name" value="Aldehyde_DH_dom"/>
</dbReference>
<evidence type="ECO:0000256" key="6">
    <source>
        <dbReference type="ARBA" id="ARBA00066984"/>
    </source>
</evidence>
<sequence length="489" mass="53026">MSTVSPATLWNKIFIGGEWKEGSSQRTAAVTNKFSDEVITEIRLANKQDIHDAYEAARKAQAEWAQVPPHEKAALMEKAAALIAERQEEIVKWLVEESGSSQLKASIEVGAAIGDVKEAAKYCFRMNGEILPSFIPGKENRIYRNPVGVVGAITPWNWPFYLSIRVVAPAIATGNGIVLKADSQTPITGGLIVAQIFEEAGIPKGLFSVVVYDLEEVGDDFVEHPIPRVISFTGSTAAGKRVAEIAGRHLKKVALELGGNNAFIILDDANVDQAVASAAFGKYLHQGQICIATNRFIVDRKIYPEFVEKFKEATLKVKAGNPAEPDTIIGPMINQKQIEKVQSLITQSLSEGAKLELEGKVAGNVIEPYILTDVTNDMAAARTEIFGPVAVIIPVDGEEEAIRIANDCDFGLSGAVHSGSIERGIKVAQQIVTGMIHVNDQTVNVESHIPFGGEKSSGLGRYCGESALEEFTTVKWISVQQEPRQYPFS</sequence>
<evidence type="ECO:0000256" key="1">
    <source>
        <dbReference type="ARBA" id="ARBA00009986"/>
    </source>
</evidence>
<dbReference type="InterPro" id="IPR029510">
    <property type="entry name" value="Ald_DH_CS_GLU"/>
</dbReference>
<dbReference type="PANTHER" id="PTHR42986">
    <property type="entry name" value="BENZALDEHYDE DEHYDROGENASE YFMT"/>
    <property type="match status" value="1"/>
</dbReference>
<dbReference type="GO" id="GO:0016620">
    <property type="term" value="F:oxidoreductase activity, acting on the aldehyde or oxo group of donors, NAD or NADP as acceptor"/>
    <property type="evidence" value="ECO:0007669"/>
    <property type="project" value="InterPro"/>
</dbReference>
<dbReference type="STRING" id="162209.IJ22_36420"/>
<dbReference type="InterPro" id="IPR016160">
    <property type="entry name" value="Ald_DH_CS_CYS"/>
</dbReference>
<dbReference type="PROSITE" id="PS00070">
    <property type="entry name" value="ALDEHYDE_DEHYDR_CYS"/>
    <property type="match status" value="1"/>
</dbReference>
<evidence type="ECO:0000313" key="11">
    <source>
        <dbReference type="EMBL" id="ALS23980.1"/>
    </source>
</evidence>
<dbReference type="PATRIC" id="fig|162209.4.peg.3878"/>
<reference evidence="11 12" key="2">
    <citation type="journal article" date="2016" name="Genome Announc.">
        <title>Complete Genome Sequences of Two Interactive Moderate Thermophiles, Paenibacillus napthalenovorans 32O-Y and Paenibacillus sp. 32O-W.</title>
        <authorList>
            <person name="Butler R.R.III."/>
            <person name="Wang J."/>
            <person name="Stark B.C."/>
            <person name="Pombert J.F."/>
        </authorList>
    </citation>
    <scope>NUCLEOTIDE SEQUENCE [LARGE SCALE GENOMIC DNA]</scope>
    <source>
        <strain evidence="11 12">32O-Y</strain>
    </source>
</reference>
<name>A0A0U2ULK8_9BACL</name>
<evidence type="ECO:0000256" key="9">
    <source>
        <dbReference type="RuleBase" id="RU003345"/>
    </source>
</evidence>
<evidence type="ECO:0000256" key="7">
    <source>
        <dbReference type="ARBA" id="ARBA00067277"/>
    </source>
</evidence>
<evidence type="ECO:0000256" key="8">
    <source>
        <dbReference type="PROSITE-ProRule" id="PRU10007"/>
    </source>
</evidence>